<dbReference type="SMR" id="Q2SNE9"/>
<dbReference type="RefSeq" id="WP_011394900.1">
    <property type="nucleotide sequence ID" value="NC_007645.1"/>
</dbReference>
<dbReference type="InterPro" id="IPR010269">
    <property type="entry name" value="T6SS_TssC-like"/>
</dbReference>
<accession>Q2SNE9</accession>
<protein>
    <submittedName>
        <fullName evidence="2">Uncharacterized protein conserved in bacteria</fullName>
    </submittedName>
</protein>
<dbReference type="InterPro" id="IPR044031">
    <property type="entry name" value="TssC1_N"/>
</dbReference>
<dbReference type="Pfam" id="PF05943">
    <property type="entry name" value="VipB"/>
    <property type="match status" value="1"/>
</dbReference>
<dbReference type="KEGG" id="hch:HCH_00935"/>
<dbReference type="STRING" id="349521.HCH_00935"/>
<dbReference type="HOGENOM" id="CLU_026156_1_0_6"/>
<dbReference type="Proteomes" id="UP000000238">
    <property type="component" value="Chromosome"/>
</dbReference>
<dbReference type="eggNOG" id="COG3517">
    <property type="taxonomic scope" value="Bacteria"/>
</dbReference>
<dbReference type="PANTHER" id="PTHR35565">
    <property type="entry name" value="CYTOPLASMIC PROTEIN-RELATED"/>
    <property type="match status" value="1"/>
</dbReference>
<sequence length="508" mass="55865">MSKTTISTGAILFQSGEAGDKKATPANQPCHIVVLADFSGRGHRGAHEPESLARRKVIEVDRDNFDEVFEQLKVELDIPVIDDVIRFRELDDMHPDFIYDRTALFEKFKSLKRRLKSNDTFQAAADEIRGWNGVAPKAETPAMEAKPSSAGASSDSGSLLESLLDSTSGLQRSSNAFDVRTLVQEIFAPYVSQGPDPRQQEMLEAVDQAASDLMRKIMHHSAFHALEASWRGLYLLVRRLETDANLRVFIVDATRQELVADANAAESIDETGLYKLLVEKRSASGATPFSMILADYAFGPESDSLNFLSTLAGSAHVVGAAALTGGSATLAGCGNLAETPDPDDWKDVVDAEFSEQWKSVREQVSAGSLAMVAPRVLLRMPYGKRTSRTERFDFEELPERNRHAFYLWGNGAWLAVMLLAQHYTDFGWKFAPGRKQQVDRLPLHVYSEDGESVVTPCAEINITDSAVRALSQAGLMAVRSIVGKDSVLIPNFRSISAVNPDLTGPWNE</sequence>
<dbReference type="PANTHER" id="PTHR35565:SF1">
    <property type="entry name" value="TYPE VI SECRETION SYSTEM CONTRACTILE SHEATH LARGE SUBUNIT"/>
    <property type="match status" value="1"/>
</dbReference>
<gene>
    <name evidence="2" type="ordered locus">HCH_00935</name>
</gene>
<reference evidence="2 3" key="1">
    <citation type="journal article" date="2005" name="Nucleic Acids Res.">
        <title>Genomic blueprint of Hahella chejuensis, a marine microbe producing an algicidal agent.</title>
        <authorList>
            <person name="Jeong H."/>
            <person name="Yim J.H."/>
            <person name="Lee C."/>
            <person name="Choi S.-H."/>
            <person name="Park Y.K."/>
            <person name="Yoon S.H."/>
            <person name="Hur C.-G."/>
            <person name="Kang H.-Y."/>
            <person name="Kim D."/>
            <person name="Lee H.H."/>
            <person name="Park K.H."/>
            <person name="Park S.-H."/>
            <person name="Park H.-S."/>
            <person name="Lee H.K."/>
            <person name="Oh T.K."/>
            <person name="Kim J.F."/>
        </authorList>
    </citation>
    <scope>NUCLEOTIDE SEQUENCE [LARGE SCALE GENOMIC DNA]</scope>
    <source>
        <strain evidence="2 3">KCTC 2396</strain>
    </source>
</reference>
<dbReference type="OrthoDB" id="9789942at2"/>
<evidence type="ECO:0000313" key="2">
    <source>
        <dbReference type="EMBL" id="ABC27825.1"/>
    </source>
</evidence>
<organism evidence="2 3">
    <name type="scientific">Hahella chejuensis (strain KCTC 2396)</name>
    <dbReference type="NCBI Taxonomy" id="349521"/>
    <lineage>
        <taxon>Bacteria</taxon>
        <taxon>Pseudomonadati</taxon>
        <taxon>Pseudomonadota</taxon>
        <taxon>Gammaproteobacteria</taxon>
        <taxon>Oceanospirillales</taxon>
        <taxon>Hahellaceae</taxon>
        <taxon>Hahella</taxon>
    </lineage>
</organism>
<evidence type="ECO:0000313" key="3">
    <source>
        <dbReference type="Proteomes" id="UP000000238"/>
    </source>
</evidence>
<proteinExistence type="predicted"/>
<dbReference type="EMBL" id="CP000155">
    <property type="protein sequence ID" value="ABC27825.1"/>
    <property type="molecule type" value="Genomic_DNA"/>
</dbReference>
<name>Q2SNE9_HAHCH</name>
<feature type="domain" description="TssC1 N-terminal" evidence="1">
    <location>
        <begin position="201"/>
        <end position="489"/>
    </location>
</feature>
<dbReference type="Pfam" id="PF05591">
    <property type="entry name" value="T6SS_VipA"/>
    <property type="match status" value="1"/>
</dbReference>
<dbReference type="AlphaFoldDB" id="Q2SNE9"/>
<dbReference type="InterPro" id="IPR008312">
    <property type="entry name" value="T6SS_TssB1"/>
</dbReference>
<keyword evidence="3" id="KW-1185">Reference proteome</keyword>
<dbReference type="eggNOG" id="COG3516">
    <property type="taxonomic scope" value="Bacteria"/>
</dbReference>
<evidence type="ECO:0000259" key="1">
    <source>
        <dbReference type="Pfam" id="PF05943"/>
    </source>
</evidence>